<evidence type="ECO:0000256" key="1">
    <source>
        <dbReference type="ARBA" id="ARBA00001933"/>
    </source>
</evidence>
<keyword evidence="2 3" id="KW-0663">Pyridoxal phosphate</keyword>
<dbReference type="GO" id="GO:0030170">
    <property type="term" value="F:pyridoxal phosphate binding"/>
    <property type="evidence" value="ECO:0007669"/>
    <property type="project" value="InterPro"/>
</dbReference>
<dbReference type="PANTHER" id="PTHR43713">
    <property type="entry name" value="GLUTAMATE-1-SEMIALDEHYDE 2,1-AMINOMUTASE"/>
    <property type="match status" value="1"/>
</dbReference>
<name>E2E0Q4_UNCXX</name>
<evidence type="ECO:0000256" key="2">
    <source>
        <dbReference type="ARBA" id="ARBA00022898"/>
    </source>
</evidence>
<dbReference type="PANTHER" id="PTHR43713:SF3">
    <property type="entry name" value="GLUTAMATE-1-SEMIALDEHYDE 2,1-AMINOMUTASE 1, CHLOROPLASTIC-RELATED"/>
    <property type="match status" value="1"/>
</dbReference>
<reference evidence="4" key="1">
    <citation type="journal article" date="2011" name="Biodegradation">
        <title>An aminotransferase from bacterium ATCC 55552 deaminates hydrolyzed fumonisin B?</title>
        <authorList>
            <person name="Heinl S."/>
            <person name="Hartinger D."/>
            <person name="Thamhesl M."/>
            <person name="Schatzmayr G."/>
            <person name="Moll W.D."/>
            <person name="Grabherr R."/>
        </authorList>
    </citation>
    <scope>NUCLEOTIDE SEQUENCE</scope>
    <source>
        <strain evidence="4">ATCC 55552</strain>
    </source>
</reference>
<dbReference type="PROSITE" id="PS00600">
    <property type="entry name" value="AA_TRANSFER_CLASS_3"/>
    <property type="match status" value="1"/>
</dbReference>
<dbReference type="Pfam" id="PF00202">
    <property type="entry name" value="Aminotran_3"/>
    <property type="match status" value="1"/>
</dbReference>
<proteinExistence type="inferred from homology"/>
<dbReference type="InterPro" id="IPR015424">
    <property type="entry name" value="PyrdxlP-dep_Trfase"/>
</dbReference>
<dbReference type="Gene3D" id="3.40.640.10">
    <property type="entry name" value="Type I PLP-dependent aspartate aminotransferase-like (Major domain)"/>
    <property type="match status" value="1"/>
</dbReference>
<dbReference type="GO" id="GO:0008483">
    <property type="term" value="F:transaminase activity"/>
    <property type="evidence" value="ECO:0007669"/>
    <property type="project" value="UniProtKB-KW"/>
</dbReference>
<dbReference type="InterPro" id="IPR015421">
    <property type="entry name" value="PyrdxlP-dep_Trfase_major"/>
</dbReference>
<protein>
    <submittedName>
        <fullName evidence="4">Aminotransferase</fullName>
    </submittedName>
</protein>
<gene>
    <name evidence="4" type="primary">dhf1</name>
</gene>
<evidence type="ECO:0000256" key="3">
    <source>
        <dbReference type="RuleBase" id="RU003560"/>
    </source>
</evidence>
<organism evidence="4">
    <name type="scientific">bacterium ATCC 55552</name>
    <dbReference type="NCBI Taxonomy" id="889452"/>
    <lineage>
        <taxon>Bacteria</taxon>
    </lineage>
</organism>
<dbReference type="SMR" id="E2E0Q4"/>
<keyword evidence="4" id="KW-0032">Aminotransferase</keyword>
<evidence type="ECO:0000313" key="4">
    <source>
        <dbReference type="EMBL" id="ADO15008.1"/>
    </source>
</evidence>
<dbReference type="InterPro" id="IPR049704">
    <property type="entry name" value="Aminotrans_3_PPA_site"/>
</dbReference>
<sequence>MELSRQRDQALRERAQAVIPGGMYGHESTYLMPEGTPQFFSRGKGARLWDADGNEYVDYMCAYGPNLLGYGFEPVEAAAAAQQARGDTLTGPSEVMVQLAEDFVAQISHADWAMFCKNGTDATSMAMVIARAHTGRKTILCAKGAYHGAAPWCTPILAGTLPEDRAFVVYYDYNDAQSLVDAFEAHQDDVAAIFATPHRHEVFSDQIDPDPEYAASVRALCDKSGALLVVDEVRAGFRIARDCSWAKIGVAPDLSTWGKCFANGYPISAVLGGEKVRSAAKAVYVTGSFWFSATPMAAAVETLKQIRETDYLERINAAGTRLREGLQQQAAHNGFTLRQTGPVSMPQVLFEEDPDFRVGYGWVRECLKRGVYFSPYHNMFLSAAHSEADLAKTLAATGDAFVELRAKLPSLEIHQPLLALRAA</sequence>
<comment type="similarity">
    <text evidence="3">Belongs to the class-III pyridoxal-phosphate-dependent aminotransferase family.</text>
</comment>
<dbReference type="Gene3D" id="3.90.1150.10">
    <property type="entry name" value="Aspartate Aminotransferase, domain 1"/>
    <property type="match status" value="1"/>
</dbReference>
<dbReference type="InterPro" id="IPR005814">
    <property type="entry name" value="Aminotrans_3"/>
</dbReference>
<keyword evidence="4" id="KW-0808">Transferase</keyword>
<dbReference type="EMBL" id="GU338977">
    <property type="protein sequence ID" value="ADO15008.1"/>
    <property type="molecule type" value="Genomic_DNA"/>
</dbReference>
<comment type="cofactor">
    <cofactor evidence="1">
        <name>pyridoxal 5'-phosphate</name>
        <dbReference type="ChEBI" id="CHEBI:597326"/>
    </cofactor>
</comment>
<dbReference type="AlphaFoldDB" id="E2E0Q4"/>
<dbReference type="InterPro" id="IPR015422">
    <property type="entry name" value="PyrdxlP-dep_Trfase_small"/>
</dbReference>
<accession>E2E0Q4</accession>
<dbReference type="SUPFAM" id="SSF53383">
    <property type="entry name" value="PLP-dependent transferases"/>
    <property type="match status" value="1"/>
</dbReference>
<dbReference type="BRENDA" id="2.6.1.B3">
    <property type="organism ID" value="14531"/>
</dbReference>